<dbReference type="GO" id="GO:0046475">
    <property type="term" value="P:glycerophospholipid catabolic process"/>
    <property type="evidence" value="ECO:0007669"/>
    <property type="project" value="TreeGrafter"/>
</dbReference>
<gene>
    <name evidence="11" type="ORF">SNE40_000542</name>
</gene>
<accession>A0AAN8KH91</accession>
<protein>
    <recommendedName>
        <fullName evidence="2 7">Phospholipase A2</fullName>
        <ecNumber evidence="2 7">3.1.1.4</ecNumber>
    </recommendedName>
</protein>
<dbReference type="PANTHER" id="PTHR10728">
    <property type="entry name" value="CYTOSOLIC PHOSPHOLIPASE A2"/>
    <property type="match status" value="1"/>
</dbReference>
<sequence length="793" mass="91749">MNQMKRHLEGARTGRRSSLPVNMNFNNRFDPFNVFEVKHRPPTILTIKVLKGYNITKGWAKDLMDTPDPYVILSIKTAPNSWQKTTVKDNDINPVWDETFTFFLDPVNDNVLEISLMDANYTIDEHLCMREISLNDIPLQTKIRRKIQFNDTSEVEIEMFAVVDDNPKLRYSLALCDEEKEFVSLRKRKIFLAMKSILKEDSPRNVREVPTIGILGSGGGFRAMTAFSGVLTALVDSRILDMATYVVGLSGSAWYISQLYSNPEWPLKSPGDLNQQLKLNIDSSPFWLIKPQSMYRYMKLIMEKRRHGQPVSFTDFFGHLVGETILKGRLESRLSDQQSKVNEGSIPMPIYTCLHVKKHVSAMIFHEWMEFSPFEIGMPKYGTFMKPGLFGSKFFMGQLVKSFPEPPLHFLQGIWGSAFCIQFKRLLQDDKKVDVAQLMRQEREELEKELQAEMNSQQEEDSEASETEESDTENNKPKRKSIKAKPCTSTNGDCKDGKSKTFWSGMLEKLFDSTILQSIEGRAAMVHNFMRGLSMSSMYSYSPFSQQQSVDDTSDTFDGIFEMYPTNIKKLYVVDGGLTFNSPYPPLLRPQRAVDLLLSFDFSARPSDTTPPFKELLLVEKWARLNNIPFPPIDPTIVDREGLKECYVFKDPNDPHCPTVLHFTLVNITFREEKMPGVKRETEEEKEFANFDLFDDPERPYSTFNFKYTHQAFDRLTKLTEFNTLLYKDTILANIKERIKLRRRHSIRRPCKIRDIQKLNLRDKFKEGALEAFIRSIDEQEQDQTSNEIKPES</sequence>
<keyword evidence="6 7" id="KW-0442">Lipid degradation</keyword>
<dbReference type="SUPFAM" id="SSF49562">
    <property type="entry name" value="C2 domain (Calcium/lipid-binding domain, CaLB)"/>
    <property type="match status" value="1"/>
</dbReference>
<evidence type="ECO:0000256" key="1">
    <source>
        <dbReference type="ARBA" id="ARBA00004496"/>
    </source>
</evidence>
<evidence type="ECO:0000256" key="6">
    <source>
        <dbReference type="PROSITE-ProRule" id="PRU00555"/>
    </source>
</evidence>
<dbReference type="PROSITE" id="PS50004">
    <property type="entry name" value="C2"/>
    <property type="match status" value="1"/>
</dbReference>
<evidence type="ECO:0000256" key="7">
    <source>
        <dbReference type="RuleBase" id="RU362102"/>
    </source>
</evidence>
<dbReference type="Pfam" id="PF00168">
    <property type="entry name" value="C2"/>
    <property type="match status" value="1"/>
</dbReference>
<keyword evidence="7" id="KW-0479">Metal-binding</keyword>
<dbReference type="InterPro" id="IPR002642">
    <property type="entry name" value="LysoPLipase_cat_dom"/>
</dbReference>
<dbReference type="Gene3D" id="3.40.1090.10">
    <property type="entry name" value="Cytosolic phospholipase A2 catalytic domain"/>
    <property type="match status" value="1"/>
</dbReference>
<dbReference type="GO" id="GO:0005509">
    <property type="term" value="F:calcium ion binding"/>
    <property type="evidence" value="ECO:0007669"/>
    <property type="project" value="TreeGrafter"/>
</dbReference>
<dbReference type="SMART" id="SM00239">
    <property type="entry name" value="C2"/>
    <property type="match status" value="1"/>
</dbReference>
<feature type="compositionally biased region" description="Acidic residues" evidence="8">
    <location>
        <begin position="458"/>
        <end position="472"/>
    </location>
</feature>
<feature type="domain" description="PLA2c" evidence="10">
    <location>
        <begin position="161"/>
        <end position="771"/>
    </location>
</feature>
<dbReference type="SMART" id="SM00022">
    <property type="entry name" value="PLAc"/>
    <property type="match status" value="1"/>
</dbReference>
<organism evidence="11 12">
    <name type="scientific">Patella caerulea</name>
    <name type="common">Rayed Mediterranean limpet</name>
    <dbReference type="NCBI Taxonomy" id="87958"/>
    <lineage>
        <taxon>Eukaryota</taxon>
        <taxon>Metazoa</taxon>
        <taxon>Spiralia</taxon>
        <taxon>Lophotrochozoa</taxon>
        <taxon>Mollusca</taxon>
        <taxon>Gastropoda</taxon>
        <taxon>Patellogastropoda</taxon>
        <taxon>Patelloidea</taxon>
        <taxon>Patellidae</taxon>
        <taxon>Patella</taxon>
    </lineage>
</organism>
<evidence type="ECO:0000256" key="4">
    <source>
        <dbReference type="ARBA" id="ARBA00022801"/>
    </source>
</evidence>
<dbReference type="SUPFAM" id="SSF52151">
    <property type="entry name" value="FabD/lysophospholipase-like"/>
    <property type="match status" value="1"/>
</dbReference>
<feature type="region of interest" description="Disordered" evidence="8">
    <location>
        <begin position="448"/>
        <end position="494"/>
    </location>
</feature>
<dbReference type="EMBL" id="JAZGQO010000001">
    <property type="protein sequence ID" value="KAK6195023.1"/>
    <property type="molecule type" value="Genomic_DNA"/>
</dbReference>
<feature type="domain" description="C2" evidence="9">
    <location>
        <begin position="26"/>
        <end position="147"/>
    </location>
</feature>
<name>A0AAN8KH91_PATCE</name>
<evidence type="ECO:0000259" key="10">
    <source>
        <dbReference type="PROSITE" id="PS51210"/>
    </source>
</evidence>
<dbReference type="PROSITE" id="PS51210">
    <property type="entry name" value="PLA2C"/>
    <property type="match status" value="1"/>
</dbReference>
<dbReference type="PANTHER" id="PTHR10728:SF40">
    <property type="entry name" value="PATATIN FAMILY PROTEIN"/>
    <property type="match status" value="1"/>
</dbReference>
<evidence type="ECO:0000256" key="8">
    <source>
        <dbReference type="SAM" id="MobiDB-lite"/>
    </source>
</evidence>
<dbReference type="GO" id="GO:0047498">
    <property type="term" value="F:calcium-dependent phospholipase A2 activity"/>
    <property type="evidence" value="ECO:0007669"/>
    <property type="project" value="TreeGrafter"/>
</dbReference>
<dbReference type="InterPro" id="IPR000008">
    <property type="entry name" value="C2_dom"/>
</dbReference>
<evidence type="ECO:0000256" key="3">
    <source>
        <dbReference type="ARBA" id="ARBA00022490"/>
    </source>
</evidence>
<dbReference type="GO" id="GO:0005544">
    <property type="term" value="F:calcium-dependent phospholipid binding"/>
    <property type="evidence" value="ECO:0007669"/>
    <property type="project" value="TreeGrafter"/>
</dbReference>
<evidence type="ECO:0000256" key="2">
    <source>
        <dbReference type="ARBA" id="ARBA00013278"/>
    </source>
</evidence>
<dbReference type="Gene3D" id="2.60.40.150">
    <property type="entry name" value="C2 domain"/>
    <property type="match status" value="1"/>
</dbReference>
<dbReference type="Pfam" id="PF01735">
    <property type="entry name" value="PLA2_B"/>
    <property type="match status" value="1"/>
</dbReference>
<dbReference type="InterPro" id="IPR016035">
    <property type="entry name" value="Acyl_Trfase/lysoPLipase"/>
</dbReference>
<comment type="catalytic activity">
    <reaction evidence="7">
        <text>a 1,2-diacyl-sn-glycero-3-phosphocholine + H2O = a 1-acyl-sn-glycero-3-phosphocholine + a fatty acid + H(+)</text>
        <dbReference type="Rhea" id="RHEA:15801"/>
        <dbReference type="ChEBI" id="CHEBI:15377"/>
        <dbReference type="ChEBI" id="CHEBI:15378"/>
        <dbReference type="ChEBI" id="CHEBI:28868"/>
        <dbReference type="ChEBI" id="CHEBI:57643"/>
        <dbReference type="ChEBI" id="CHEBI:58168"/>
        <dbReference type="EC" id="3.1.1.4"/>
    </reaction>
</comment>
<dbReference type="GO" id="GO:0005829">
    <property type="term" value="C:cytosol"/>
    <property type="evidence" value="ECO:0007669"/>
    <property type="project" value="TreeGrafter"/>
</dbReference>
<dbReference type="Proteomes" id="UP001347796">
    <property type="component" value="Unassembled WGS sequence"/>
</dbReference>
<evidence type="ECO:0000256" key="5">
    <source>
        <dbReference type="ARBA" id="ARBA00023098"/>
    </source>
</evidence>
<keyword evidence="12" id="KW-1185">Reference proteome</keyword>
<dbReference type="InterPro" id="IPR035892">
    <property type="entry name" value="C2_domain_sf"/>
</dbReference>
<dbReference type="AlphaFoldDB" id="A0AAN8KH91"/>
<keyword evidence="4 6" id="KW-0378">Hydrolase</keyword>
<dbReference type="EC" id="3.1.1.4" evidence="2 7"/>
<comment type="subcellular location">
    <subcellularLocation>
        <location evidence="1">Cytoplasm</location>
    </subcellularLocation>
</comment>
<evidence type="ECO:0000313" key="11">
    <source>
        <dbReference type="EMBL" id="KAK6195023.1"/>
    </source>
</evidence>
<proteinExistence type="predicted"/>
<evidence type="ECO:0000313" key="12">
    <source>
        <dbReference type="Proteomes" id="UP001347796"/>
    </source>
</evidence>
<keyword evidence="5 6" id="KW-0443">Lipid metabolism</keyword>
<keyword evidence="7" id="KW-0106">Calcium</keyword>
<evidence type="ECO:0000259" key="9">
    <source>
        <dbReference type="PROSITE" id="PS50004"/>
    </source>
</evidence>
<keyword evidence="3 7" id="KW-0963">Cytoplasm</keyword>
<reference evidence="11 12" key="1">
    <citation type="submission" date="2024-01" db="EMBL/GenBank/DDBJ databases">
        <title>The genome of the rayed Mediterranean limpet Patella caerulea (Linnaeus, 1758).</title>
        <authorList>
            <person name="Anh-Thu Weber A."/>
            <person name="Halstead-Nussloch G."/>
        </authorList>
    </citation>
    <scope>NUCLEOTIDE SEQUENCE [LARGE SCALE GENOMIC DNA]</scope>
    <source>
        <strain evidence="11">AATW-2023a</strain>
        <tissue evidence="11">Whole specimen</tissue>
    </source>
</reference>
<comment type="domain">
    <text evidence="7">The N-terminal C2 domain associates with lipid membranes upon calcium binding.</text>
</comment>
<comment type="caution">
    <text evidence="11">The sequence shown here is derived from an EMBL/GenBank/DDBJ whole genome shotgun (WGS) entry which is preliminary data.</text>
</comment>